<dbReference type="AlphaFoldDB" id="A0A645H3H3"/>
<name>A0A645H3H3_9ZZZZ</name>
<comment type="caution">
    <text evidence="1">The sequence shown here is derived from an EMBL/GenBank/DDBJ whole genome shotgun (WGS) entry which is preliminary data.</text>
</comment>
<evidence type="ECO:0000313" key="1">
    <source>
        <dbReference type="EMBL" id="MPN30864.1"/>
    </source>
</evidence>
<accession>A0A645H3H3</accession>
<sequence>MEGLYSDYLSSKSLATILISHVNGLYDKHPGDDATCAVIKIKRRKQVNLIIGPASIKEDDERMMSLFFAKDGKHIVCGGTTSHLAADHLKEELEFPLDYLDKEIPPTARIQGVDLVTEGVITLNRVYEYSIDVLSSNDKYFDWSYKMDGASQIARALFEDATDINFFVGCAINPAHQKEGLPIKFSTKLQLIEALSENLKKMNKNIKVSYF</sequence>
<gene>
    <name evidence="1" type="ORF">SDC9_178335</name>
</gene>
<proteinExistence type="predicted"/>
<reference evidence="1" key="1">
    <citation type="submission" date="2019-08" db="EMBL/GenBank/DDBJ databases">
        <authorList>
            <person name="Kucharzyk K."/>
            <person name="Murdoch R.W."/>
            <person name="Higgins S."/>
            <person name="Loffler F."/>
        </authorList>
    </citation>
    <scope>NUCLEOTIDE SEQUENCE</scope>
</reference>
<protein>
    <submittedName>
        <fullName evidence="1">Uncharacterized protein</fullName>
    </submittedName>
</protein>
<organism evidence="1">
    <name type="scientific">bioreactor metagenome</name>
    <dbReference type="NCBI Taxonomy" id="1076179"/>
    <lineage>
        <taxon>unclassified sequences</taxon>
        <taxon>metagenomes</taxon>
        <taxon>ecological metagenomes</taxon>
    </lineage>
</organism>
<dbReference type="EMBL" id="VSSQ01082152">
    <property type="protein sequence ID" value="MPN30864.1"/>
    <property type="molecule type" value="Genomic_DNA"/>
</dbReference>